<dbReference type="RefSeq" id="WP_068682574.1">
    <property type="nucleotide sequence ID" value="NZ_LYPA01000051.1"/>
</dbReference>
<feature type="compositionally biased region" description="Pro residues" evidence="2">
    <location>
        <begin position="456"/>
        <end position="472"/>
    </location>
</feature>
<keyword evidence="6" id="KW-1185">Reference proteome</keyword>
<comment type="caution">
    <text evidence="5">The sequence shown here is derived from an EMBL/GenBank/DDBJ whole genome shotgun (WGS) entry which is preliminary data.</text>
</comment>
<dbReference type="PANTHER" id="PTHR38731:SF1">
    <property type="entry name" value="FECR PROTEIN DOMAIN-CONTAINING PROTEIN"/>
    <property type="match status" value="1"/>
</dbReference>
<dbReference type="Pfam" id="PF04773">
    <property type="entry name" value="FecR"/>
    <property type="match status" value="1"/>
</dbReference>
<name>A0A1A5YK35_9BACL</name>
<evidence type="ECO:0000256" key="1">
    <source>
        <dbReference type="SAM" id="Coils"/>
    </source>
</evidence>
<organism evidence="5 6">
    <name type="scientific">Paenibacillus oryzae</name>
    <dbReference type="NCBI Taxonomy" id="1844972"/>
    <lineage>
        <taxon>Bacteria</taxon>
        <taxon>Bacillati</taxon>
        <taxon>Bacillota</taxon>
        <taxon>Bacilli</taxon>
        <taxon>Bacillales</taxon>
        <taxon>Paenibacillaceae</taxon>
        <taxon>Paenibacillus</taxon>
    </lineage>
</organism>
<feature type="domain" description="FecR protein" evidence="3">
    <location>
        <begin position="90"/>
        <end position="189"/>
    </location>
</feature>
<reference evidence="5 6" key="1">
    <citation type="submission" date="2016-05" db="EMBL/GenBank/DDBJ databases">
        <title>Paenibacillus oryzae. sp. nov., isolated from the rice root.</title>
        <authorList>
            <person name="Zhang J."/>
            <person name="Zhang X."/>
        </authorList>
    </citation>
    <scope>NUCLEOTIDE SEQUENCE [LARGE SCALE GENOMIC DNA]</scope>
    <source>
        <strain evidence="5 6">1DrF-4</strain>
    </source>
</reference>
<sequence length="1189" mass="128544">MEASGNKLDSRAGAVVLRPAAPMTVRMLAMMVVLALMLGAVLGPFTGRAAAESVRIATILSVSGTVEVKKAGGKKYFKAYKNMPLNAGDHLKTGNKSSVAIKVQDRGDEATLGEGSSLYISELKEKSGKKKSNFTLWTGSVWIKASSLVSTEEEFEVETPTAVMGVRGTTLFVTVDPRNGDSNFLIMSGVGVVQSKNPADHVDKNVSIYPGQTLTTYFNTDDKVWHLGASIIDIDQIASLLSYETLKAIIDSKYKIDQENDEFIKRLSSELNGGTTQAGSLDIHNKTDLDRLIYNLEYLVGAIVQKAIQLGKVDEKIVRAQVDSANKSLDKKIVLDDNRPQQLSEEELARQKKVKQAMLERERLLQQEKDKALKIQQSAEEAAKQRLAELQKLSEANEKAAKERQAALESEYKKALGTEKAKEFEEAKKKLETGAVTATPSPTSTAPASTSAPVATPNPTPTPVTTPAPTPTSDPGSSTPLNGTGSIAGPISQLVSGAENVTYGPASGRLTVNGNVTISGDAAAIGRYDLRNLSINGNLNVNVPGGSVSLLSGVMVSGTTTIVDVASQTFRSEAQHGGEIVVADETGTRVILAGEASNSTVRISGSGHVTLEGAYHGDITIEGAVETLVLKGEFRGNLIVSHPGVTIQVEEGTTFDGVLDIRAEGVKLSGVIGAIKAILLASGIEPDPSVYEAIAAIEAAQLRVLNETESDEEMLSILKVLGYRDATLWHAHELIEYREIEFYNGFESLQRAREAIGHVLGKELPPTLSVSGAVEQGKDVVIAFEENADWADSVNQIWLQYLDENGTPLDEYGVGEGYSVFENEITVNGAIFLEGLPPGQYRIVVIADEGRYLKAYVTVTITPIDYLNGEYGELPHTITVYVSGNEDRLLGPSDEWVENNEGPLEVNNLKIEGAGSGTYTIRNLLINGDMIIDTPRGSVTLNDSVKFKYEYEYEFGSPEIWIKDISEGADGSGGFTSYTPDLPSFIYVTDTNVSRLELNPEVRSLYTPEVIFETPGQTVLAGIFDWVDIGSGPYLGGEGEEGNEEGNEANLEPRLLSLSEGAVIQTLKLRTPFVELGEINGVILQIDAWDLNEDAELHFSVTEYVALLDDKNRKAREALFAESYEGEGEGEGEGEAKAQFEDVLEFIGMNKADIQEKGGWLWGELRGNGEEEPPFDLKILWSLANIRRL</sequence>
<evidence type="ECO:0000259" key="3">
    <source>
        <dbReference type="Pfam" id="PF04773"/>
    </source>
</evidence>
<protein>
    <submittedName>
        <fullName evidence="5">Uncharacterized protein</fullName>
    </submittedName>
</protein>
<feature type="domain" description="Heme-binding protein Shr-like Hb-interacting" evidence="4">
    <location>
        <begin position="775"/>
        <end position="861"/>
    </location>
</feature>
<keyword evidence="1" id="KW-0175">Coiled coil</keyword>
<dbReference type="Pfam" id="PF07550">
    <property type="entry name" value="Shr-like_HID"/>
    <property type="match status" value="1"/>
</dbReference>
<dbReference type="EMBL" id="LYPA01000051">
    <property type="protein sequence ID" value="OBR65923.1"/>
    <property type="molecule type" value="Genomic_DNA"/>
</dbReference>
<proteinExistence type="predicted"/>
<dbReference type="Proteomes" id="UP000092024">
    <property type="component" value="Unassembled WGS sequence"/>
</dbReference>
<dbReference type="OrthoDB" id="2888245at2"/>
<dbReference type="Gene3D" id="2.60.120.1440">
    <property type="match status" value="1"/>
</dbReference>
<feature type="compositionally biased region" description="Low complexity" evidence="2">
    <location>
        <begin position="435"/>
        <end position="455"/>
    </location>
</feature>
<feature type="region of interest" description="Disordered" evidence="2">
    <location>
        <begin position="432"/>
        <end position="490"/>
    </location>
</feature>
<feature type="coiled-coil region" evidence="1">
    <location>
        <begin position="365"/>
        <end position="410"/>
    </location>
</feature>
<dbReference type="InterPro" id="IPR011432">
    <property type="entry name" value="Shr-like_HID"/>
</dbReference>
<gene>
    <name evidence="5" type="ORF">A7K91_18330</name>
</gene>
<dbReference type="InterPro" id="IPR006860">
    <property type="entry name" value="FecR"/>
</dbReference>
<evidence type="ECO:0000256" key="2">
    <source>
        <dbReference type="SAM" id="MobiDB-lite"/>
    </source>
</evidence>
<dbReference type="STRING" id="1844972.A7K91_18330"/>
<evidence type="ECO:0000259" key="4">
    <source>
        <dbReference type="Pfam" id="PF07550"/>
    </source>
</evidence>
<dbReference type="AlphaFoldDB" id="A0A1A5YK35"/>
<evidence type="ECO:0000313" key="6">
    <source>
        <dbReference type="Proteomes" id="UP000092024"/>
    </source>
</evidence>
<accession>A0A1A5YK35</accession>
<evidence type="ECO:0000313" key="5">
    <source>
        <dbReference type="EMBL" id="OBR65923.1"/>
    </source>
</evidence>
<dbReference type="PANTHER" id="PTHR38731">
    <property type="entry name" value="LIPL45-RELATED LIPOPROTEIN-RELATED"/>
    <property type="match status" value="1"/>
</dbReference>